<dbReference type="Proteomes" id="UP000735302">
    <property type="component" value="Unassembled WGS sequence"/>
</dbReference>
<dbReference type="EMBL" id="BLXT01000208">
    <property type="protein sequence ID" value="GFN75026.1"/>
    <property type="molecule type" value="Genomic_DNA"/>
</dbReference>
<proteinExistence type="predicted"/>
<reference evidence="1 2" key="1">
    <citation type="journal article" date="2021" name="Elife">
        <title>Chloroplast acquisition without the gene transfer in kleptoplastic sea slugs, Plakobranchus ocellatus.</title>
        <authorList>
            <person name="Maeda T."/>
            <person name="Takahashi S."/>
            <person name="Yoshida T."/>
            <person name="Shimamura S."/>
            <person name="Takaki Y."/>
            <person name="Nagai Y."/>
            <person name="Toyoda A."/>
            <person name="Suzuki Y."/>
            <person name="Arimoto A."/>
            <person name="Ishii H."/>
            <person name="Satoh N."/>
            <person name="Nishiyama T."/>
            <person name="Hasebe M."/>
            <person name="Maruyama T."/>
            <person name="Minagawa J."/>
            <person name="Obokata J."/>
            <person name="Shigenobu S."/>
        </authorList>
    </citation>
    <scope>NUCLEOTIDE SEQUENCE [LARGE SCALE GENOMIC DNA]</scope>
</reference>
<protein>
    <submittedName>
        <fullName evidence="1">Uncharacterized protein</fullName>
    </submittedName>
</protein>
<name>A0AAV3XY20_9GAST</name>
<evidence type="ECO:0000313" key="2">
    <source>
        <dbReference type="Proteomes" id="UP000735302"/>
    </source>
</evidence>
<gene>
    <name evidence="1" type="ORF">PoB_000153200</name>
</gene>
<comment type="caution">
    <text evidence="1">The sequence shown here is derived from an EMBL/GenBank/DDBJ whole genome shotgun (WGS) entry which is preliminary data.</text>
</comment>
<accession>A0AAV3XY20</accession>
<keyword evidence="2" id="KW-1185">Reference proteome</keyword>
<sequence length="275" mass="30245">MGMEPLPVPQCLGQELIKLRHKVTTPLLLTTMVSVATHNHTRSLHHHHFNKLTMLPMVMALSSQEKVILSSSNWKFIITTSTNTIIIINNSIISSYNISSTGVTPWQEGKPGAAPMVEHLETSGDMAIIFLNQGDTMDRGASFRLPIQSQSFLHTSHPPILPWSGRSSCFSQVLTRFVRQRHAQTVLSISGLGSHVVGLISSSPVKDPSVVSSSPAIGTLALRRPYESLRSPCCGMAIYKRPNQYQSSMFTSSVRTPVMSSNLKQNVQHYLGPNC</sequence>
<organism evidence="1 2">
    <name type="scientific">Plakobranchus ocellatus</name>
    <dbReference type="NCBI Taxonomy" id="259542"/>
    <lineage>
        <taxon>Eukaryota</taxon>
        <taxon>Metazoa</taxon>
        <taxon>Spiralia</taxon>
        <taxon>Lophotrochozoa</taxon>
        <taxon>Mollusca</taxon>
        <taxon>Gastropoda</taxon>
        <taxon>Heterobranchia</taxon>
        <taxon>Euthyneura</taxon>
        <taxon>Panpulmonata</taxon>
        <taxon>Sacoglossa</taxon>
        <taxon>Placobranchoidea</taxon>
        <taxon>Plakobranchidae</taxon>
        <taxon>Plakobranchus</taxon>
    </lineage>
</organism>
<evidence type="ECO:0000313" key="1">
    <source>
        <dbReference type="EMBL" id="GFN75026.1"/>
    </source>
</evidence>
<dbReference type="AlphaFoldDB" id="A0AAV3XY20"/>